<dbReference type="InterPro" id="IPR001789">
    <property type="entry name" value="Sig_transdc_resp-reg_receiver"/>
</dbReference>
<dbReference type="InterPro" id="IPR058031">
    <property type="entry name" value="AAA_lid_NorR"/>
</dbReference>
<evidence type="ECO:0000259" key="8">
    <source>
        <dbReference type="PROSITE" id="PS50045"/>
    </source>
</evidence>
<dbReference type="Pfam" id="PF25601">
    <property type="entry name" value="AAA_lid_14"/>
    <property type="match status" value="1"/>
</dbReference>
<dbReference type="InterPro" id="IPR002078">
    <property type="entry name" value="Sigma_54_int"/>
</dbReference>
<dbReference type="InterPro" id="IPR002197">
    <property type="entry name" value="HTH_Fis"/>
</dbReference>
<dbReference type="FunFam" id="3.40.50.300:FF:000006">
    <property type="entry name" value="DNA-binding transcriptional regulator NtrC"/>
    <property type="match status" value="1"/>
</dbReference>
<evidence type="ECO:0000256" key="1">
    <source>
        <dbReference type="ARBA" id="ARBA00022553"/>
    </source>
</evidence>
<dbReference type="GO" id="GO:0000160">
    <property type="term" value="P:phosphorelay signal transduction system"/>
    <property type="evidence" value="ECO:0007669"/>
    <property type="project" value="UniProtKB-KW"/>
</dbReference>
<dbReference type="InterPro" id="IPR025662">
    <property type="entry name" value="Sigma_54_int_dom_ATP-bd_1"/>
</dbReference>
<evidence type="ECO:0000256" key="5">
    <source>
        <dbReference type="ARBA" id="ARBA00023015"/>
    </source>
</evidence>
<evidence type="ECO:0000256" key="4">
    <source>
        <dbReference type="ARBA" id="ARBA00023012"/>
    </source>
</evidence>
<accession>A0A8J7M113</accession>
<dbReference type="SMART" id="SM00382">
    <property type="entry name" value="AAA"/>
    <property type="match status" value="1"/>
</dbReference>
<keyword evidence="1 7" id="KW-0597">Phosphoprotein</keyword>
<reference evidence="10" key="1">
    <citation type="submission" date="2020-12" db="EMBL/GenBank/DDBJ databases">
        <title>Geomonas sp. Red875, isolated from river sediment.</title>
        <authorList>
            <person name="Xu Z."/>
            <person name="Zhang Z."/>
            <person name="Masuda Y."/>
            <person name="Itoh H."/>
            <person name="Senoo K."/>
        </authorList>
    </citation>
    <scope>NUCLEOTIDE SEQUENCE</scope>
    <source>
        <strain evidence="10">Red875</strain>
    </source>
</reference>
<dbReference type="PROSITE" id="PS00676">
    <property type="entry name" value="SIGMA54_INTERACT_2"/>
    <property type="match status" value="1"/>
</dbReference>
<keyword evidence="5" id="KW-0805">Transcription regulation</keyword>
<dbReference type="Gene3D" id="1.10.8.60">
    <property type="match status" value="1"/>
</dbReference>
<dbReference type="GO" id="GO:0006355">
    <property type="term" value="P:regulation of DNA-templated transcription"/>
    <property type="evidence" value="ECO:0007669"/>
    <property type="project" value="InterPro"/>
</dbReference>
<evidence type="ECO:0000313" key="11">
    <source>
        <dbReference type="Proteomes" id="UP000636888"/>
    </source>
</evidence>
<dbReference type="RefSeq" id="WP_199385474.1">
    <property type="nucleotide sequence ID" value="NZ_JAEMHM010000015.1"/>
</dbReference>
<protein>
    <submittedName>
        <fullName evidence="10">Sigma-54-dependent Fis family transcriptional regulator</fullName>
    </submittedName>
</protein>
<dbReference type="Pfam" id="PF00072">
    <property type="entry name" value="Response_reg"/>
    <property type="match status" value="1"/>
</dbReference>
<dbReference type="Gene3D" id="3.40.50.2300">
    <property type="match status" value="1"/>
</dbReference>
<evidence type="ECO:0000256" key="3">
    <source>
        <dbReference type="ARBA" id="ARBA00022840"/>
    </source>
</evidence>
<dbReference type="Gene3D" id="3.40.50.300">
    <property type="entry name" value="P-loop containing nucleotide triphosphate hydrolases"/>
    <property type="match status" value="1"/>
</dbReference>
<dbReference type="EMBL" id="JAEMHM010000015">
    <property type="protein sequence ID" value="MBJ6726564.1"/>
    <property type="molecule type" value="Genomic_DNA"/>
</dbReference>
<keyword evidence="11" id="KW-1185">Reference proteome</keyword>
<dbReference type="SMART" id="SM00448">
    <property type="entry name" value="REC"/>
    <property type="match status" value="1"/>
</dbReference>
<evidence type="ECO:0000313" key="10">
    <source>
        <dbReference type="EMBL" id="MBJ6726564.1"/>
    </source>
</evidence>
<dbReference type="InterPro" id="IPR025943">
    <property type="entry name" value="Sigma_54_int_dom_ATP-bd_2"/>
</dbReference>
<keyword evidence="2" id="KW-0547">Nucleotide-binding</keyword>
<comment type="caution">
    <text evidence="10">The sequence shown here is derived from an EMBL/GenBank/DDBJ whole genome shotgun (WGS) entry which is preliminary data.</text>
</comment>
<dbReference type="Pfam" id="PF00158">
    <property type="entry name" value="Sigma54_activat"/>
    <property type="match status" value="1"/>
</dbReference>
<dbReference type="GO" id="GO:0005524">
    <property type="term" value="F:ATP binding"/>
    <property type="evidence" value="ECO:0007669"/>
    <property type="project" value="UniProtKB-KW"/>
</dbReference>
<name>A0A8J7M113_9BACT</name>
<keyword evidence="6" id="KW-0804">Transcription</keyword>
<dbReference type="PROSITE" id="PS50110">
    <property type="entry name" value="RESPONSE_REGULATORY"/>
    <property type="match status" value="1"/>
</dbReference>
<evidence type="ECO:0000256" key="2">
    <source>
        <dbReference type="ARBA" id="ARBA00022741"/>
    </source>
</evidence>
<feature type="modified residue" description="4-aspartylphosphate" evidence="7">
    <location>
        <position position="63"/>
    </location>
</feature>
<dbReference type="InterPro" id="IPR011006">
    <property type="entry name" value="CheY-like_superfamily"/>
</dbReference>
<dbReference type="AlphaFoldDB" id="A0A8J7M113"/>
<keyword evidence="4" id="KW-0902">Two-component regulatory system</keyword>
<keyword evidence="3" id="KW-0067">ATP-binding</keyword>
<dbReference type="InterPro" id="IPR003593">
    <property type="entry name" value="AAA+_ATPase"/>
</dbReference>
<gene>
    <name evidence="10" type="ORF">JFN93_17770</name>
</gene>
<dbReference type="Pfam" id="PF02954">
    <property type="entry name" value="HTH_8"/>
    <property type="match status" value="1"/>
</dbReference>
<dbReference type="SUPFAM" id="SSF52540">
    <property type="entry name" value="P-loop containing nucleoside triphosphate hydrolases"/>
    <property type="match status" value="1"/>
</dbReference>
<dbReference type="InterPro" id="IPR009057">
    <property type="entry name" value="Homeodomain-like_sf"/>
</dbReference>
<dbReference type="CDD" id="cd00009">
    <property type="entry name" value="AAA"/>
    <property type="match status" value="1"/>
</dbReference>
<dbReference type="SUPFAM" id="SSF52172">
    <property type="entry name" value="CheY-like"/>
    <property type="match status" value="1"/>
</dbReference>
<dbReference type="Gene3D" id="1.10.10.60">
    <property type="entry name" value="Homeodomain-like"/>
    <property type="match status" value="1"/>
</dbReference>
<dbReference type="PANTHER" id="PTHR32071:SF113">
    <property type="entry name" value="ALGINATE BIOSYNTHESIS TRANSCRIPTIONAL REGULATORY PROTEIN ALGB"/>
    <property type="match status" value="1"/>
</dbReference>
<feature type="domain" description="Sigma-54 factor interaction" evidence="8">
    <location>
        <begin position="153"/>
        <end position="382"/>
    </location>
</feature>
<dbReference type="InterPro" id="IPR027417">
    <property type="entry name" value="P-loop_NTPase"/>
</dbReference>
<evidence type="ECO:0000256" key="6">
    <source>
        <dbReference type="ARBA" id="ARBA00023163"/>
    </source>
</evidence>
<dbReference type="FunFam" id="3.40.50.2300:FF:000018">
    <property type="entry name" value="DNA-binding transcriptional regulator NtrC"/>
    <property type="match status" value="1"/>
</dbReference>
<sequence length="480" mass="52813">MEAVEAAPEESGALVLVVDDEAVIREGVRRALEKAGIAVETCASGFLALELMQKRSFDLVLSDLKMPGMSGLELLTAIKGLQPDVPVIIITGYSTVDTAVEAMRNGAFDYIPKPFEPAQILEKSRSALAQRSMRLEKATAALPEVREHGLERLIGESPEMQKVYKRILQVAPTDSTVLITGESGTGKELVARAIHGNSGRRKRPFVAVDCTSLAENLLESELFGHVKGSFTGAIQTKTGLFKVADGGTLFLDEIANISLTTQAKLLRVLQQREVTPIGGTAPQPIDIRLVAATNRNLRTMVSEGTFREDLFFRLNIIPIDLPPLRQRKGDKPILIRHFLKHFSEEMGKELRGIAPDALSLLDNYPFPGNVRELQSTIERAVVLCAGDLVESHDLELQTAEGRENQDLSMHVPLSVEELKETKRLIRESAVEPIEKAFALQALERNNWNVTRAAEETGMQRPNFQALVKKLGISIKGQRCS</sequence>
<dbReference type="Proteomes" id="UP000636888">
    <property type="component" value="Unassembled WGS sequence"/>
</dbReference>
<dbReference type="PANTHER" id="PTHR32071">
    <property type="entry name" value="TRANSCRIPTIONAL REGULATORY PROTEIN"/>
    <property type="match status" value="1"/>
</dbReference>
<dbReference type="GO" id="GO:0043565">
    <property type="term" value="F:sequence-specific DNA binding"/>
    <property type="evidence" value="ECO:0007669"/>
    <property type="project" value="InterPro"/>
</dbReference>
<organism evidence="10 11">
    <name type="scientific">Geomesophilobacter sediminis</name>
    <dbReference type="NCBI Taxonomy" id="2798584"/>
    <lineage>
        <taxon>Bacteria</taxon>
        <taxon>Pseudomonadati</taxon>
        <taxon>Thermodesulfobacteriota</taxon>
        <taxon>Desulfuromonadia</taxon>
        <taxon>Geobacterales</taxon>
        <taxon>Geobacteraceae</taxon>
        <taxon>Geomesophilobacter</taxon>
    </lineage>
</organism>
<feature type="domain" description="Response regulatory" evidence="9">
    <location>
        <begin position="14"/>
        <end position="128"/>
    </location>
</feature>
<proteinExistence type="predicted"/>
<dbReference type="PROSITE" id="PS00675">
    <property type="entry name" value="SIGMA54_INTERACT_1"/>
    <property type="match status" value="1"/>
</dbReference>
<dbReference type="PROSITE" id="PS50045">
    <property type="entry name" value="SIGMA54_INTERACT_4"/>
    <property type="match status" value="1"/>
</dbReference>
<dbReference type="SUPFAM" id="SSF46689">
    <property type="entry name" value="Homeodomain-like"/>
    <property type="match status" value="1"/>
</dbReference>
<evidence type="ECO:0000256" key="7">
    <source>
        <dbReference type="PROSITE-ProRule" id="PRU00169"/>
    </source>
</evidence>
<evidence type="ECO:0000259" key="9">
    <source>
        <dbReference type="PROSITE" id="PS50110"/>
    </source>
</evidence>